<evidence type="ECO:0000313" key="2">
    <source>
        <dbReference type="Proteomes" id="UP000807769"/>
    </source>
</evidence>
<accession>A0A9P7DYJ1</accession>
<proteinExistence type="predicted"/>
<dbReference type="EMBL" id="JABBWG010000047">
    <property type="protein sequence ID" value="KAG1806165.1"/>
    <property type="molecule type" value="Genomic_DNA"/>
</dbReference>
<dbReference type="OrthoDB" id="2647019at2759"/>
<comment type="caution">
    <text evidence="1">The sequence shown here is derived from an EMBL/GenBank/DDBJ whole genome shotgun (WGS) entry which is preliminary data.</text>
</comment>
<keyword evidence="2" id="KW-1185">Reference proteome</keyword>
<organism evidence="1 2">
    <name type="scientific">Suillus subaureus</name>
    <dbReference type="NCBI Taxonomy" id="48587"/>
    <lineage>
        <taxon>Eukaryota</taxon>
        <taxon>Fungi</taxon>
        <taxon>Dikarya</taxon>
        <taxon>Basidiomycota</taxon>
        <taxon>Agaricomycotina</taxon>
        <taxon>Agaricomycetes</taxon>
        <taxon>Agaricomycetidae</taxon>
        <taxon>Boletales</taxon>
        <taxon>Suillineae</taxon>
        <taxon>Suillaceae</taxon>
        <taxon>Suillus</taxon>
    </lineage>
</organism>
<name>A0A9P7DYJ1_9AGAM</name>
<dbReference type="RefSeq" id="XP_041187674.1">
    <property type="nucleotide sequence ID" value="XM_041333457.1"/>
</dbReference>
<dbReference type="GeneID" id="64627474"/>
<reference evidence="1" key="1">
    <citation type="journal article" date="2020" name="New Phytol.">
        <title>Comparative genomics reveals dynamic genome evolution in host specialist ectomycorrhizal fungi.</title>
        <authorList>
            <person name="Lofgren L.A."/>
            <person name="Nguyen N.H."/>
            <person name="Vilgalys R."/>
            <person name="Ruytinx J."/>
            <person name="Liao H.L."/>
            <person name="Branco S."/>
            <person name="Kuo A."/>
            <person name="LaButti K."/>
            <person name="Lipzen A."/>
            <person name="Andreopoulos W."/>
            <person name="Pangilinan J."/>
            <person name="Riley R."/>
            <person name="Hundley H."/>
            <person name="Na H."/>
            <person name="Barry K."/>
            <person name="Grigoriev I.V."/>
            <person name="Stajich J.E."/>
            <person name="Kennedy P.G."/>
        </authorList>
    </citation>
    <scope>NUCLEOTIDE SEQUENCE</scope>
    <source>
        <strain evidence="1">MN1</strain>
    </source>
</reference>
<gene>
    <name evidence="1" type="ORF">BJ212DRAFT_1303694</name>
</gene>
<dbReference type="AlphaFoldDB" id="A0A9P7DYJ1"/>
<sequence>MDDFKHLFYPELESLEDKDDCKNTCTCPGCLLLHKPSDNEATMSDEEPEPQAPIQLEQTRQKKLVLEVQSLAPKVLKILDTISEQGMTLSLFLDALSWGDESCHSNDRIRFA</sequence>
<dbReference type="Proteomes" id="UP000807769">
    <property type="component" value="Unassembled WGS sequence"/>
</dbReference>
<evidence type="ECO:0000313" key="1">
    <source>
        <dbReference type="EMBL" id="KAG1806165.1"/>
    </source>
</evidence>
<protein>
    <submittedName>
        <fullName evidence="1">Uncharacterized protein</fullName>
    </submittedName>
</protein>